<feature type="compositionally biased region" description="Basic and acidic residues" evidence="8">
    <location>
        <begin position="165"/>
        <end position="175"/>
    </location>
</feature>
<dbReference type="InterPro" id="IPR050331">
    <property type="entry name" value="Zinc_finger"/>
</dbReference>
<keyword evidence="6" id="KW-0539">Nucleus</keyword>
<dbReference type="PANTHER" id="PTHR16515:SF49">
    <property type="entry name" value="GASTRULA ZINC FINGER PROTEIN XLCGF49.1-LIKE-RELATED"/>
    <property type="match status" value="1"/>
</dbReference>
<evidence type="ECO:0000313" key="10">
    <source>
        <dbReference type="EMBL" id="KAH9836627.1"/>
    </source>
</evidence>
<dbReference type="Pfam" id="PF00096">
    <property type="entry name" value="zf-C2H2"/>
    <property type="match status" value="2"/>
</dbReference>
<accession>A0ABQ8KGS1</accession>
<dbReference type="RefSeq" id="XP_047778865.1">
    <property type="nucleotide sequence ID" value="XM_047919017.1"/>
</dbReference>
<dbReference type="Proteomes" id="UP000814176">
    <property type="component" value="Unassembled WGS sequence"/>
</dbReference>
<dbReference type="SMART" id="SM00355">
    <property type="entry name" value="ZnF_C2H2"/>
    <property type="match status" value="2"/>
</dbReference>
<evidence type="ECO:0000256" key="8">
    <source>
        <dbReference type="SAM" id="MobiDB-lite"/>
    </source>
</evidence>
<dbReference type="PROSITE" id="PS00028">
    <property type="entry name" value="ZINC_FINGER_C2H2_1"/>
    <property type="match status" value="1"/>
</dbReference>
<dbReference type="InterPro" id="IPR036236">
    <property type="entry name" value="Znf_C2H2_sf"/>
</dbReference>
<feature type="domain" description="C2H2-type" evidence="9">
    <location>
        <begin position="205"/>
        <end position="238"/>
    </location>
</feature>
<dbReference type="EMBL" id="JADCUA010000010">
    <property type="protein sequence ID" value="KAH9836627.1"/>
    <property type="molecule type" value="Genomic_DNA"/>
</dbReference>
<evidence type="ECO:0000256" key="6">
    <source>
        <dbReference type="ARBA" id="ARBA00023242"/>
    </source>
</evidence>
<comment type="subcellular location">
    <subcellularLocation>
        <location evidence="1">Nucleus</location>
    </subcellularLocation>
</comment>
<dbReference type="Gene3D" id="3.30.160.60">
    <property type="entry name" value="Classic Zinc Finger"/>
    <property type="match status" value="2"/>
</dbReference>
<reference evidence="10 11" key="1">
    <citation type="journal article" date="2021" name="Environ. Microbiol.">
        <title>Gene family expansions and transcriptome signatures uncover fungal adaptations to wood decay.</title>
        <authorList>
            <person name="Hage H."/>
            <person name="Miyauchi S."/>
            <person name="Viragh M."/>
            <person name="Drula E."/>
            <person name="Min B."/>
            <person name="Chaduli D."/>
            <person name="Navarro D."/>
            <person name="Favel A."/>
            <person name="Norest M."/>
            <person name="Lesage-Meessen L."/>
            <person name="Balint B."/>
            <person name="Merenyi Z."/>
            <person name="de Eugenio L."/>
            <person name="Morin E."/>
            <person name="Martinez A.T."/>
            <person name="Baldrian P."/>
            <person name="Stursova M."/>
            <person name="Martinez M.J."/>
            <person name="Novotny C."/>
            <person name="Magnuson J.K."/>
            <person name="Spatafora J.W."/>
            <person name="Maurice S."/>
            <person name="Pangilinan J."/>
            <person name="Andreopoulos W."/>
            <person name="LaButti K."/>
            <person name="Hundley H."/>
            <person name="Na H."/>
            <person name="Kuo A."/>
            <person name="Barry K."/>
            <person name="Lipzen A."/>
            <person name="Henrissat B."/>
            <person name="Riley R."/>
            <person name="Ahrendt S."/>
            <person name="Nagy L.G."/>
            <person name="Grigoriev I.V."/>
            <person name="Martin F."/>
            <person name="Rosso M.N."/>
        </authorList>
    </citation>
    <scope>NUCLEOTIDE SEQUENCE [LARGE SCALE GENOMIC DNA]</scope>
    <source>
        <strain evidence="10 11">CIRM-BRFM 1785</strain>
    </source>
</reference>
<keyword evidence="3" id="KW-0677">Repeat</keyword>
<feature type="region of interest" description="Disordered" evidence="8">
    <location>
        <begin position="152"/>
        <end position="175"/>
    </location>
</feature>
<dbReference type="SUPFAM" id="SSF57667">
    <property type="entry name" value="beta-beta-alpha zinc fingers"/>
    <property type="match status" value="1"/>
</dbReference>
<feature type="compositionally biased region" description="Low complexity" evidence="8">
    <location>
        <begin position="154"/>
        <end position="164"/>
    </location>
</feature>
<evidence type="ECO:0000313" key="11">
    <source>
        <dbReference type="Proteomes" id="UP000814176"/>
    </source>
</evidence>
<evidence type="ECO:0000256" key="4">
    <source>
        <dbReference type="ARBA" id="ARBA00022771"/>
    </source>
</evidence>
<dbReference type="GeneID" id="71999749"/>
<keyword evidence="11" id="KW-1185">Reference proteome</keyword>
<name>A0ABQ8KGS1_9APHY</name>
<dbReference type="InterPro" id="IPR013087">
    <property type="entry name" value="Znf_C2H2_type"/>
</dbReference>
<feature type="compositionally biased region" description="Basic residues" evidence="8">
    <location>
        <begin position="316"/>
        <end position="326"/>
    </location>
</feature>
<evidence type="ECO:0000256" key="1">
    <source>
        <dbReference type="ARBA" id="ARBA00004123"/>
    </source>
</evidence>
<comment type="caution">
    <text evidence="10">The sequence shown here is derived from an EMBL/GenBank/DDBJ whole genome shotgun (WGS) entry which is preliminary data.</text>
</comment>
<evidence type="ECO:0000256" key="3">
    <source>
        <dbReference type="ARBA" id="ARBA00022737"/>
    </source>
</evidence>
<keyword evidence="4 7" id="KW-0863">Zinc-finger</keyword>
<evidence type="ECO:0000256" key="5">
    <source>
        <dbReference type="ARBA" id="ARBA00022833"/>
    </source>
</evidence>
<keyword evidence="2" id="KW-0479">Metal-binding</keyword>
<dbReference type="PROSITE" id="PS50157">
    <property type="entry name" value="ZINC_FINGER_C2H2_2"/>
    <property type="match status" value="2"/>
</dbReference>
<sequence>MQSHNPAPHWPPWMAAPQPLQDGQYHSWNAYGTPLFFSLGSPLGAHATPTLQLSDPTACSDATGSMYYAVSHPYTRSVTTFPPGPLQTPPSHNAAATSTHKSRAARAGGEVAYPTMAIEQHRVQPSNPPATQSHSRPPSIEELRIPREHEVVEECPATPPTQEQPTERSKSNEKKMHPCWMCHKSFDRPSTLRKHLLVHTGHKAYACDTCGRRFGVLSNLNRHAKKCAQRPVNQGASAPAEAPGPSAGGTAYAEVAAATEIAPEAGPSTAPTTVSTTAAALRTPDAPAEQARGRKRKAVQPMEGSAEDQAAELSRKERRPRRKKSPTRWVPDSLKLYNLTPNNKATPIPLPPVRPFVDSNGKVLEERDSYSLDTHDTPYHPRGWMGRLPGPGLMDTGGSAASSGRLLIF</sequence>
<evidence type="ECO:0000259" key="9">
    <source>
        <dbReference type="PROSITE" id="PS50157"/>
    </source>
</evidence>
<feature type="compositionally biased region" description="Low complexity" evidence="8">
    <location>
        <begin position="262"/>
        <end position="280"/>
    </location>
</feature>
<evidence type="ECO:0000256" key="2">
    <source>
        <dbReference type="ARBA" id="ARBA00022723"/>
    </source>
</evidence>
<protein>
    <recommendedName>
        <fullName evidence="9">C2H2-type domain-containing protein</fullName>
    </recommendedName>
</protein>
<proteinExistence type="predicted"/>
<gene>
    <name evidence="10" type="ORF">C8Q71DRAFT_50630</name>
</gene>
<feature type="region of interest" description="Disordered" evidence="8">
    <location>
        <begin position="262"/>
        <end position="330"/>
    </location>
</feature>
<feature type="domain" description="C2H2-type" evidence="9">
    <location>
        <begin position="177"/>
        <end position="204"/>
    </location>
</feature>
<evidence type="ECO:0000256" key="7">
    <source>
        <dbReference type="PROSITE-ProRule" id="PRU00042"/>
    </source>
</evidence>
<organism evidence="10 11">
    <name type="scientific">Rhodofomes roseus</name>
    <dbReference type="NCBI Taxonomy" id="34475"/>
    <lineage>
        <taxon>Eukaryota</taxon>
        <taxon>Fungi</taxon>
        <taxon>Dikarya</taxon>
        <taxon>Basidiomycota</taxon>
        <taxon>Agaricomycotina</taxon>
        <taxon>Agaricomycetes</taxon>
        <taxon>Polyporales</taxon>
        <taxon>Rhodofomes</taxon>
    </lineage>
</organism>
<dbReference type="PANTHER" id="PTHR16515">
    <property type="entry name" value="PR DOMAIN ZINC FINGER PROTEIN"/>
    <property type="match status" value="1"/>
</dbReference>
<keyword evidence="5" id="KW-0862">Zinc</keyword>